<dbReference type="InterPro" id="IPR001789">
    <property type="entry name" value="Sig_transdc_resp-reg_receiver"/>
</dbReference>
<reference evidence="9" key="2">
    <citation type="submission" date="2021-04" db="EMBL/GenBank/DDBJ databases">
        <authorList>
            <person name="Gilroy R."/>
        </authorList>
    </citation>
    <scope>NUCLEOTIDE SEQUENCE</scope>
    <source>
        <strain evidence="9">CHK179-7159</strain>
    </source>
</reference>
<evidence type="ECO:0000259" key="7">
    <source>
        <dbReference type="PROSITE" id="PS01124"/>
    </source>
</evidence>
<evidence type="ECO:0000256" key="3">
    <source>
        <dbReference type="ARBA" id="ARBA00023125"/>
    </source>
</evidence>
<keyword evidence="3" id="KW-0238">DNA-binding</keyword>
<keyword evidence="6" id="KW-0597">Phosphoprotein</keyword>
<feature type="modified residue" description="4-aspartylphosphate" evidence="6">
    <location>
        <position position="55"/>
    </location>
</feature>
<dbReference type="AlphaFoldDB" id="A0A9D2L2B1"/>
<name>A0A9D2L2B1_9FIRM</name>
<dbReference type="SMART" id="SM00448">
    <property type="entry name" value="REC"/>
    <property type="match status" value="1"/>
</dbReference>
<reference evidence="9" key="1">
    <citation type="journal article" date="2021" name="PeerJ">
        <title>Extensive microbial diversity within the chicken gut microbiome revealed by metagenomics and culture.</title>
        <authorList>
            <person name="Gilroy R."/>
            <person name="Ravi A."/>
            <person name="Getino M."/>
            <person name="Pursley I."/>
            <person name="Horton D.L."/>
            <person name="Alikhan N.F."/>
            <person name="Baker D."/>
            <person name="Gharbi K."/>
            <person name="Hall N."/>
            <person name="Watson M."/>
            <person name="Adriaenssens E.M."/>
            <person name="Foster-Nyarko E."/>
            <person name="Jarju S."/>
            <person name="Secka A."/>
            <person name="Antonio M."/>
            <person name="Oren A."/>
            <person name="Chaudhuri R.R."/>
            <person name="La Ragione R."/>
            <person name="Hildebrand F."/>
            <person name="Pallen M.J."/>
        </authorList>
    </citation>
    <scope>NUCLEOTIDE SEQUENCE</scope>
    <source>
        <strain evidence="9">CHK179-7159</strain>
    </source>
</reference>
<proteinExistence type="predicted"/>
<dbReference type="InterPro" id="IPR011006">
    <property type="entry name" value="CheY-like_superfamily"/>
</dbReference>
<dbReference type="PROSITE" id="PS00041">
    <property type="entry name" value="HTH_ARAC_FAMILY_1"/>
    <property type="match status" value="1"/>
</dbReference>
<evidence type="ECO:0000256" key="6">
    <source>
        <dbReference type="PROSITE-ProRule" id="PRU00169"/>
    </source>
</evidence>
<dbReference type="SMART" id="SM00342">
    <property type="entry name" value="HTH_ARAC"/>
    <property type="match status" value="1"/>
</dbReference>
<dbReference type="Gene3D" id="1.10.10.60">
    <property type="entry name" value="Homeodomain-like"/>
    <property type="match status" value="2"/>
</dbReference>
<keyword evidence="2" id="KW-0805">Transcription regulation</keyword>
<dbReference type="GO" id="GO:0000160">
    <property type="term" value="P:phosphorelay signal transduction system"/>
    <property type="evidence" value="ECO:0007669"/>
    <property type="project" value="InterPro"/>
</dbReference>
<comment type="function">
    <text evidence="5">May play the central regulatory role in sporulation. It may be an element of the effector pathway responsible for the activation of sporulation genes in response to nutritional stress. Spo0A may act in concert with spo0H (a sigma factor) to control the expression of some genes that are critical to the sporulation process.</text>
</comment>
<dbReference type="GO" id="GO:0003700">
    <property type="term" value="F:DNA-binding transcription factor activity"/>
    <property type="evidence" value="ECO:0007669"/>
    <property type="project" value="InterPro"/>
</dbReference>
<dbReference type="Proteomes" id="UP000886858">
    <property type="component" value="Unassembled WGS sequence"/>
</dbReference>
<keyword evidence="4" id="KW-0804">Transcription</keyword>
<dbReference type="Pfam" id="PF17853">
    <property type="entry name" value="GGDEF_2"/>
    <property type="match status" value="1"/>
</dbReference>
<dbReference type="Gene3D" id="3.40.50.2300">
    <property type="match status" value="1"/>
</dbReference>
<evidence type="ECO:0000256" key="5">
    <source>
        <dbReference type="ARBA" id="ARBA00024867"/>
    </source>
</evidence>
<comment type="caution">
    <text evidence="9">The sequence shown here is derived from an EMBL/GenBank/DDBJ whole genome shotgun (WGS) entry which is preliminary data.</text>
</comment>
<protein>
    <recommendedName>
        <fullName evidence="1">Stage 0 sporulation protein A homolog</fullName>
    </recommendedName>
</protein>
<dbReference type="PANTHER" id="PTHR43280">
    <property type="entry name" value="ARAC-FAMILY TRANSCRIPTIONAL REGULATOR"/>
    <property type="match status" value="1"/>
</dbReference>
<dbReference type="InterPro" id="IPR018060">
    <property type="entry name" value="HTH_AraC"/>
</dbReference>
<dbReference type="PRINTS" id="PR00032">
    <property type="entry name" value="HTHARAC"/>
</dbReference>
<organism evidence="9 10">
    <name type="scientific">Candidatus Eisenbergiella merdipullorum</name>
    <dbReference type="NCBI Taxonomy" id="2838553"/>
    <lineage>
        <taxon>Bacteria</taxon>
        <taxon>Bacillati</taxon>
        <taxon>Bacillota</taxon>
        <taxon>Clostridia</taxon>
        <taxon>Lachnospirales</taxon>
        <taxon>Lachnospiraceae</taxon>
        <taxon>Eisenbergiella</taxon>
    </lineage>
</organism>
<dbReference type="PANTHER" id="PTHR43280:SF10">
    <property type="entry name" value="REGULATORY PROTEIN POCR"/>
    <property type="match status" value="1"/>
</dbReference>
<dbReference type="EMBL" id="DWYY01000163">
    <property type="protein sequence ID" value="HJA94246.1"/>
    <property type="molecule type" value="Genomic_DNA"/>
</dbReference>
<dbReference type="CDD" id="cd17536">
    <property type="entry name" value="REC_YesN-like"/>
    <property type="match status" value="1"/>
</dbReference>
<dbReference type="InterPro" id="IPR020449">
    <property type="entry name" value="Tscrpt_reg_AraC-type_HTH"/>
</dbReference>
<gene>
    <name evidence="9" type="ORF">H9717_14235</name>
</gene>
<accession>A0A9D2L2B1</accession>
<dbReference type="SUPFAM" id="SSF52172">
    <property type="entry name" value="CheY-like"/>
    <property type="match status" value="1"/>
</dbReference>
<dbReference type="GO" id="GO:0043565">
    <property type="term" value="F:sequence-specific DNA binding"/>
    <property type="evidence" value="ECO:0007669"/>
    <property type="project" value="InterPro"/>
</dbReference>
<dbReference type="PROSITE" id="PS50110">
    <property type="entry name" value="RESPONSE_REGULATORY"/>
    <property type="match status" value="1"/>
</dbReference>
<dbReference type="InterPro" id="IPR009057">
    <property type="entry name" value="Homeodomain-like_sf"/>
</dbReference>
<dbReference type="SUPFAM" id="SSF46689">
    <property type="entry name" value="Homeodomain-like"/>
    <property type="match status" value="2"/>
</dbReference>
<sequence length="517" mass="58931">MISLLIVDDEFRTREGLASLIERSGLPVFIAGKASNGAEGLAMAKTLCPDIIITDVRMPRMNGIALSAEFRKLNPACQIIFISGYSDKEYLKSAISLKAVSYVEKPFDSSELLDALRTALHSIEENKQKELIQKQHGSMFREKIVLELISPHPAAEYLEKLPAFYPDFATYPCYYSLICQIDNSPASKTDDPAGVQDLLWTILHSHGFPFLLAPKEPHVFIMHLNLPPSESILNEIASGLHEALSDRTDAFLAVGSPVSSFGQLYLSYLNAVICLRKLFFLGYHHLCFYSSRDNEMGSPFEPDASLLREYDQALRDDDIGKMTAVTSALFNSMRKTIYKFEINSIRDVYYQLLISLSSICRERRMQTVFSHDDAYIWEMVTQKDTIYALQDYLMEKLVLYTQELNAKKGSSQLAHRICQYIERHYNDTDLTVNKMAGELHFTPAYLCQIFKAETGNTINSYINTFRVDKAKSLLKSKESKLYEVSLNVGYKNPDYFTIQFKKRVGMTPSEFREKYIL</sequence>
<dbReference type="Pfam" id="PF12833">
    <property type="entry name" value="HTH_18"/>
    <property type="match status" value="1"/>
</dbReference>
<dbReference type="Pfam" id="PF00072">
    <property type="entry name" value="Response_reg"/>
    <property type="match status" value="1"/>
</dbReference>
<dbReference type="PROSITE" id="PS01124">
    <property type="entry name" value="HTH_ARAC_FAMILY_2"/>
    <property type="match status" value="1"/>
</dbReference>
<evidence type="ECO:0000256" key="2">
    <source>
        <dbReference type="ARBA" id="ARBA00023015"/>
    </source>
</evidence>
<evidence type="ECO:0000313" key="9">
    <source>
        <dbReference type="EMBL" id="HJA94246.1"/>
    </source>
</evidence>
<evidence type="ECO:0000259" key="8">
    <source>
        <dbReference type="PROSITE" id="PS50110"/>
    </source>
</evidence>
<evidence type="ECO:0000256" key="1">
    <source>
        <dbReference type="ARBA" id="ARBA00018672"/>
    </source>
</evidence>
<evidence type="ECO:0000313" key="10">
    <source>
        <dbReference type="Proteomes" id="UP000886858"/>
    </source>
</evidence>
<evidence type="ECO:0000256" key="4">
    <source>
        <dbReference type="ARBA" id="ARBA00023163"/>
    </source>
</evidence>
<feature type="domain" description="Response regulatory" evidence="8">
    <location>
        <begin position="3"/>
        <end position="120"/>
    </location>
</feature>
<feature type="domain" description="HTH araC/xylS-type" evidence="7">
    <location>
        <begin position="415"/>
        <end position="514"/>
    </location>
</feature>
<dbReference type="InterPro" id="IPR041522">
    <property type="entry name" value="CdaR_GGDEF"/>
</dbReference>
<dbReference type="InterPro" id="IPR018062">
    <property type="entry name" value="HTH_AraC-typ_CS"/>
</dbReference>